<sequence length="99" mass="11720">MGRGLTRKPATSHLTYPWWCRASRPVCTTQTAGHYPLVWTIQTSRCEVCINIERYRLSVARDLRYVLPKRYEHYKGYRPLHSNIKPYSTGCCIDHRTYI</sequence>
<dbReference type="Proteomes" id="UP000703269">
    <property type="component" value="Unassembled WGS sequence"/>
</dbReference>
<gene>
    <name evidence="1" type="ORF">PsYK624_034670</name>
</gene>
<dbReference type="EMBL" id="BPQB01000006">
    <property type="protein sequence ID" value="GJE87384.1"/>
    <property type="molecule type" value="Genomic_DNA"/>
</dbReference>
<reference evidence="1 2" key="1">
    <citation type="submission" date="2021-08" db="EMBL/GenBank/DDBJ databases">
        <title>Draft Genome Sequence of Phanerochaete sordida strain YK-624.</title>
        <authorList>
            <person name="Mori T."/>
            <person name="Dohra H."/>
            <person name="Suzuki T."/>
            <person name="Kawagishi H."/>
            <person name="Hirai H."/>
        </authorList>
    </citation>
    <scope>NUCLEOTIDE SEQUENCE [LARGE SCALE GENOMIC DNA]</scope>
    <source>
        <strain evidence="1 2">YK-624</strain>
    </source>
</reference>
<name>A0A9P3LAC1_9APHY</name>
<proteinExistence type="predicted"/>
<organism evidence="1 2">
    <name type="scientific">Phanerochaete sordida</name>
    <dbReference type="NCBI Taxonomy" id="48140"/>
    <lineage>
        <taxon>Eukaryota</taxon>
        <taxon>Fungi</taxon>
        <taxon>Dikarya</taxon>
        <taxon>Basidiomycota</taxon>
        <taxon>Agaricomycotina</taxon>
        <taxon>Agaricomycetes</taxon>
        <taxon>Polyporales</taxon>
        <taxon>Phanerochaetaceae</taxon>
        <taxon>Phanerochaete</taxon>
    </lineage>
</organism>
<accession>A0A9P3LAC1</accession>
<comment type="caution">
    <text evidence="1">The sequence shown here is derived from an EMBL/GenBank/DDBJ whole genome shotgun (WGS) entry which is preliminary data.</text>
</comment>
<evidence type="ECO:0000313" key="1">
    <source>
        <dbReference type="EMBL" id="GJE87384.1"/>
    </source>
</evidence>
<evidence type="ECO:0000313" key="2">
    <source>
        <dbReference type="Proteomes" id="UP000703269"/>
    </source>
</evidence>
<keyword evidence="2" id="KW-1185">Reference proteome</keyword>
<dbReference type="AlphaFoldDB" id="A0A9P3LAC1"/>
<protein>
    <submittedName>
        <fullName evidence="1">Uncharacterized protein</fullName>
    </submittedName>
</protein>